<dbReference type="OrthoDB" id="2604200at2759"/>
<organism evidence="1 2">
    <name type="scientific">Suillus placidus</name>
    <dbReference type="NCBI Taxonomy" id="48579"/>
    <lineage>
        <taxon>Eukaryota</taxon>
        <taxon>Fungi</taxon>
        <taxon>Dikarya</taxon>
        <taxon>Basidiomycota</taxon>
        <taxon>Agaricomycotina</taxon>
        <taxon>Agaricomycetes</taxon>
        <taxon>Agaricomycetidae</taxon>
        <taxon>Boletales</taxon>
        <taxon>Suillineae</taxon>
        <taxon>Suillaceae</taxon>
        <taxon>Suillus</taxon>
    </lineage>
</organism>
<evidence type="ECO:0000313" key="2">
    <source>
        <dbReference type="Proteomes" id="UP000714275"/>
    </source>
</evidence>
<dbReference type="EMBL" id="JABBWD010000007">
    <property type="protein sequence ID" value="KAG1780799.1"/>
    <property type="molecule type" value="Genomic_DNA"/>
</dbReference>
<accession>A0A9P7A1L2</accession>
<proteinExistence type="predicted"/>
<name>A0A9P7A1L2_9AGAM</name>
<evidence type="ECO:0000313" key="1">
    <source>
        <dbReference type="EMBL" id="KAG1780799.1"/>
    </source>
</evidence>
<keyword evidence="2" id="KW-1185">Reference proteome</keyword>
<sequence>MISMIIVSFKIPSTQELYLVTILADITKYLIATTLGVGHGGTHDIYAILHINASHAPLTATGLISIFTCNHEFRFTIMPNWTIIPPTMEDLDEPFCHPMIVKLFRIMKTVYGLLDPLNEPSGIHEGKHTATFGYEDSEETSESSVLSSLFIHFGLSSQTSPRFAIILPSMQIEDLTQGSRIPVPPELVPTVTDICDFTVARSQFTPDPNDTEYDVYESEYEIDEPESCPAGQVWEGVQMQKYHELLLNAGLIQSLDPRNRHRCDLCRSDLIQCKVCLKVMCPAHDCAAFPLSCMRWRPCTAGHRCWYNDICIDCVVGGTTCLCEETWTCDLCTEKGGFFLRCLRCDRPFCGGCSYIAGCRGCRASNLCHDCVEEAPENVVKEKYVELVGPCTKCTSPVCKPCATAAAGMYVHIGVVSLSPGCDCIKSYK</sequence>
<gene>
    <name evidence="1" type="ORF">EV702DRAFT_1075850</name>
</gene>
<protein>
    <submittedName>
        <fullName evidence="1">Uncharacterized protein</fullName>
    </submittedName>
</protein>
<comment type="caution">
    <text evidence="1">The sequence shown here is derived from an EMBL/GenBank/DDBJ whole genome shotgun (WGS) entry which is preliminary data.</text>
</comment>
<dbReference type="AlphaFoldDB" id="A0A9P7A1L2"/>
<dbReference type="Proteomes" id="UP000714275">
    <property type="component" value="Unassembled WGS sequence"/>
</dbReference>
<reference evidence="1" key="1">
    <citation type="journal article" date="2020" name="New Phytol.">
        <title>Comparative genomics reveals dynamic genome evolution in host specialist ectomycorrhizal fungi.</title>
        <authorList>
            <person name="Lofgren L.A."/>
            <person name="Nguyen N.H."/>
            <person name="Vilgalys R."/>
            <person name="Ruytinx J."/>
            <person name="Liao H.L."/>
            <person name="Branco S."/>
            <person name="Kuo A."/>
            <person name="LaButti K."/>
            <person name="Lipzen A."/>
            <person name="Andreopoulos W."/>
            <person name="Pangilinan J."/>
            <person name="Riley R."/>
            <person name="Hundley H."/>
            <person name="Na H."/>
            <person name="Barry K."/>
            <person name="Grigoriev I.V."/>
            <person name="Stajich J.E."/>
            <person name="Kennedy P.G."/>
        </authorList>
    </citation>
    <scope>NUCLEOTIDE SEQUENCE</scope>
    <source>
        <strain evidence="1">DOB743</strain>
    </source>
</reference>